<evidence type="ECO:0000256" key="8">
    <source>
        <dbReference type="ARBA" id="ARBA00023012"/>
    </source>
</evidence>
<dbReference type="InterPro" id="IPR003594">
    <property type="entry name" value="HATPase_dom"/>
</dbReference>
<dbReference type="InterPro" id="IPR050482">
    <property type="entry name" value="Sensor_HK_TwoCompSys"/>
</dbReference>
<feature type="domain" description="Histidine kinase/HSP90-like ATPase" evidence="10">
    <location>
        <begin position="364"/>
        <end position="454"/>
    </location>
</feature>
<feature type="transmembrane region" description="Helical" evidence="9">
    <location>
        <begin position="153"/>
        <end position="186"/>
    </location>
</feature>
<evidence type="ECO:0000256" key="6">
    <source>
        <dbReference type="ARBA" id="ARBA00022777"/>
    </source>
</evidence>
<evidence type="ECO:0000313" key="12">
    <source>
        <dbReference type="Proteomes" id="UP000198224"/>
    </source>
</evidence>
<dbReference type="Gene3D" id="1.20.5.1930">
    <property type="match status" value="1"/>
</dbReference>
<keyword evidence="7" id="KW-0067">ATP-binding</keyword>
<dbReference type="InterPro" id="IPR025828">
    <property type="entry name" value="Put_sensor_dom"/>
</dbReference>
<evidence type="ECO:0000256" key="1">
    <source>
        <dbReference type="ARBA" id="ARBA00000085"/>
    </source>
</evidence>
<dbReference type="InterPro" id="IPR011712">
    <property type="entry name" value="Sig_transdc_His_kin_sub3_dim/P"/>
</dbReference>
<name>A0A1C4Z0J9_9ACTN</name>
<keyword evidence="12" id="KW-1185">Reference proteome</keyword>
<dbReference type="GO" id="GO:0000155">
    <property type="term" value="F:phosphorelay sensor kinase activity"/>
    <property type="evidence" value="ECO:0007669"/>
    <property type="project" value="InterPro"/>
</dbReference>
<gene>
    <name evidence="11" type="ORF">GA0070612_5580</name>
</gene>
<evidence type="ECO:0000256" key="3">
    <source>
        <dbReference type="ARBA" id="ARBA00022553"/>
    </source>
</evidence>
<dbReference type="SUPFAM" id="SSF55874">
    <property type="entry name" value="ATPase domain of HSP90 chaperone/DNA topoisomerase II/histidine kinase"/>
    <property type="match status" value="1"/>
</dbReference>
<keyword evidence="9" id="KW-0472">Membrane</keyword>
<sequence>MLGLPATVDLDGWDGPSPAISVCGMTPERPSHLAEALRRRDWLISAWPWRALAYLVSTVPIAGVLAIGLLIVGAPLLAAVSGLLLHDRPPGVPLMLFLAVGSLSVLALAPIVSFPVAAVERWRLRLVDGRPLPPSPWPGLGARYRTAAGWREVAYLFWLGGVTPITYWLFLLLLVFDVGLITSPWLAGDPNEPVVIWQPIETTAEAVPYAIVGVLLLPALCYAAGLFTAVQATVARWALAWPVDAAALREVTRSRTRLVGAYEAERRRIERDLHDGAQPRLTSLTLQLGLARLDVPEDSPAARPLAVAHDQARGLMVMLRQLVHGIRPQSLTDLGLAGAARELADASTVAVTVHADLDGELPEIVETTAYFVVSEALGNVVRHSGATRADVRLTRTDGDLVVEVSDDGRGGADPSLGTGLTGLADRVAAVDGRLLLSSPPGGPTLVRVELPCRR</sequence>
<evidence type="ECO:0000259" key="10">
    <source>
        <dbReference type="SMART" id="SM00387"/>
    </source>
</evidence>
<evidence type="ECO:0000256" key="2">
    <source>
        <dbReference type="ARBA" id="ARBA00012438"/>
    </source>
</evidence>
<protein>
    <recommendedName>
        <fullName evidence="2">histidine kinase</fullName>
        <ecNumber evidence="2">2.7.13.3</ecNumber>
    </recommendedName>
</protein>
<keyword evidence="8" id="KW-0902">Two-component regulatory system</keyword>
<dbReference type="Proteomes" id="UP000198224">
    <property type="component" value="Chromosome I"/>
</dbReference>
<keyword evidence="9" id="KW-1133">Transmembrane helix</keyword>
<accession>A0A1C4Z0J9</accession>
<keyword evidence="5" id="KW-0547">Nucleotide-binding</keyword>
<comment type="catalytic activity">
    <reaction evidence="1">
        <text>ATP + protein L-histidine = ADP + protein N-phospho-L-histidine.</text>
        <dbReference type="EC" id="2.7.13.3"/>
    </reaction>
</comment>
<dbReference type="GO" id="GO:0005524">
    <property type="term" value="F:ATP binding"/>
    <property type="evidence" value="ECO:0007669"/>
    <property type="project" value="UniProtKB-KW"/>
</dbReference>
<dbReference type="EMBL" id="LT607409">
    <property type="protein sequence ID" value="SCF26488.1"/>
    <property type="molecule type" value="Genomic_DNA"/>
</dbReference>
<evidence type="ECO:0000256" key="4">
    <source>
        <dbReference type="ARBA" id="ARBA00022679"/>
    </source>
</evidence>
<organism evidence="11 12">
    <name type="scientific">Micromonospora chokoriensis</name>
    <dbReference type="NCBI Taxonomy" id="356851"/>
    <lineage>
        <taxon>Bacteria</taxon>
        <taxon>Bacillati</taxon>
        <taxon>Actinomycetota</taxon>
        <taxon>Actinomycetes</taxon>
        <taxon>Micromonosporales</taxon>
        <taxon>Micromonosporaceae</taxon>
        <taxon>Micromonospora</taxon>
    </lineage>
</organism>
<dbReference type="PANTHER" id="PTHR24421:SF10">
    <property type="entry name" value="NITRATE_NITRITE SENSOR PROTEIN NARQ"/>
    <property type="match status" value="1"/>
</dbReference>
<keyword evidence="6 11" id="KW-0418">Kinase</keyword>
<dbReference type="PANTHER" id="PTHR24421">
    <property type="entry name" value="NITRATE/NITRITE SENSOR PROTEIN NARX-RELATED"/>
    <property type="match status" value="1"/>
</dbReference>
<evidence type="ECO:0000256" key="7">
    <source>
        <dbReference type="ARBA" id="ARBA00022840"/>
    </source>
</evidence>
<keyword evidence="9" id="KW-0812">Transmembrane</keyword>
<dbReference type="InterPro" id="IPR036890">
    <property type="entry name" value="HATPase_C_sf"/>
</dbReference>
<dbReference type="EC" id="2.7.13.3" evidence="2"/>
<evidence type="ECO:0000256" key="5">
    <source>
        <dbReference type="ARBA" id="ARBA00022741"/>
    </source>
</evidence>
<dbReference type="AlphaFoldDB" id="A0A1C4Z0J9"/>
<dbReference type="Pfam" id="PF13796">
    <property type="entry name" value="Sensor"/>
    <property type="match status" value="1"/>
</dbReference>
<dbReference type="Pfam" id="PF07730">
    <property type="entry name" value="HisKA_3"/>
    <property type="match status" value="1"/>
</dbReference>
<dbReference type="SMART" id="SM00387">
    <property type="entry name" value="HATPase_c"/>
    <property type="match status" value="1"/>
</dbReference>
<dbReference type="GO" id="GO:0016020">
    <property type="term" value="C:membrane"/>
    <property type="evidence" value="ECO:0007669"/>
    <property type="project" value="InterPro"/>
</dbReference>
<feature type="transmembrane region" description="Helical" evidence="9">
    <location>
        <begin position="206"/>
        <end position="230"/>
    </location>
</feature>
<feature type="transmembrane region" description="Helical" evidence="9">
    <location>
        <begin position="52"/>
        <end position="74"/>
    </location>
</feature>
<reference evidence="12" key="1">
    <citation type="submission" date="2016-06" db="EMBL/GenBank/DDBJ databases">
        <authorList>
            <person name="Varghese N."/>
            <person name="Submissions Spin"/>
        </authorList>
    </citation>
    <scope>NUCLEOTIDE SEQUENCE [LARGE SCALE GENOMIC DNA]</scope>
    <source>
        <strain evidence="12">DSM 45160</strain>
    </source>
</reference>
<evidence type="ECO:0000313" key="11">
    <source>
        <dbReference type="EMBL" id="SCF26488.1"/>
    </source>
</evidence>
<dbReference type="CDD" id="cd16917">
    <property type="entry name" value="HATPase_UhpB-NarQ-NarX-like"/>
    <property type="match status" value="1"/>
</dbReference>
<evidence type="ECO:0000256" key="9">
    <source>
        <dbReference type="SAM" id="Phobius"/>
    </source>
</evidence>
<dbReference type="Gene3D" id="3.30.565.10">
    <property type="entry name" value="Histidine kinase-like ATPase, C-terminal domain"/>
    <property type="match status" value="1"/>
</dbReference>
<keyword evidence="3" id="KW-0597">Phosphoprotein</keyword>
<feature type="transmembrane region" description="Helical" evidence="9">
    <location>
        <begin position="94"/>
        <end position="117"/>
    </location>
</feature>
<dbReference type="Pfam" id="PF02518">
    <property type="entry name" value="HATPase_c"/>
    <property type="match status" value="1"/>
</dbReference>
<proteinExistence type="predicted"/>
<keyword evidence="4" id="KW-0808">Transferase</keyword>
<dbReference type="GO" id="GO:0046983">
    <property type="term" value="F:protein dimerization activity"/>
    <property type="evidence" value="ECO:0007669"/>
    <property type="project" value="InterPro"/>
</dbReference>